<evidence type="ECO:0000313" key="3">
    <source>
        <dbReference type="Proteomes" id="UP001139534"/>
    </source>
</evidence>
<dbReference type="SUPFAM" id="SSF46785">
    <property type="entry name" value="Winged helix' DNA-binding domain"/>
    <property type="match status" value="1"/>
</dbReference>
<dbReference type="InterPro" id="IPR005149">
    <property type="entry name" value="Tscrpt_reg_PadR_N"/>
</dbReference>
<dbReference type="Gene3D" id="1.10.10.10">
    <property type="entry name" value="Winged helix-like DNA-binding domain superfamily/Winged helix DNA-binding domain"/>
    <property type="match status" value="1"/>
</dbReference>
<accession>A0A9X2BS86</accession>
<evidence type="ECO:0000313" key="2">
    <source>
        <dbReference type="EMBL" id="MCK8486486.1"/>
    </source>
</evidence>
<dbReference type="InterPro" id="IPR036388">
    <property type="entry name" value="WH-like_DNA-bd_sf"/>
</dbReference>
<dbReference type="AlphaFoldDB" id="A0A9X2BS86"/>
<dbReference type="InterPro" id="IPR036390">
    <property type="entry name" value="WH_DNA-bd_sf"/>
</dbReference>
<organism evidence="2 3">
    <name type="scientific">Paenibacillus mellifer</name>
    <dbReference type="NCBI Taxonomy" id="2937794"/>
    <lineage>
        <taxon>Bacteria</taxon>
        <taxon>Bacillati</taxon>
        <taxon>Bacillota</taxon>
        <taxon>Bacilli</taxon>
        <taxon>Bacillales</taxon>
        <taxon>Paenibacillaceae</taxon>
        <taxon>Paenibacillus</taxon>
    </lineage>
</organism>
<dbReference type="RefSeq" id="WP_248550705.1">
    <property type="nucleotide sequence ID" value="NZ_JALPRK010000003.1"/>
</dbReference>
<sequence length="118" mass="13662">MNALLNSLITELRRGTLTLAVLSQLRTPQYGYSLVQRLEQSGISIDQSTLYPLLRRLEKQELVTSSWDTSESRPRRYYVLSAFGLEIFEQLKQEWEKTSQELYTLLKGEKDDESVGTD</sequence>
<feature type="domain" description="Transcription regulator PadR N-terminal" evidence="1">
    <location>
        <begin position="19"/>
        <end position="84"/>
    </location>
</feature>
<reference evidence="2" key="1">
    <citation type="submission" date="2022-04" db="EMBL/GenBank/DDBJ databases">
        <authorList>
            <person name="Seo M.-J."/>
        </authorList>
    </citation>
    <scope>NUCLEOTIDE SEQUENCE</scope>
    <source>
        <strain evidence="2">MBLB2552</strain>
    </source>
</reference>
<dbReference type="PANTHER" id="PTHR33169:SF14">
    <property type="entry name" value="TRANSCRIPTIONAL REGULATOR RV3488"/>
    <property type="match status" value="1"/>
</dbReference>
<keyword evidence="3" id="KW-1185">Reference proteome</keyword>
<dbReference type="EMBL" id="JALPRK010000003">
    <property type="protein sequence ID" value="MCK8486486.1"/>
    <property type="molecule type" value="Genomic_DNA"/>
</dbReference>
<dbReference type="PANTHER" id="PTHR33169">
    <property type="entry name" value="PADR-FAMILY TRANSCRIPTIONAL REGULATOR"/>
    <property type="match status" value="1"/>
</dbReference>
<name>A0A9X2BS86_9BACL</name>
<dbReference type="Pfam" id="PF03551">
    <property type="entry name" value="PadR"/>
    <property type="match status" value="1"/>
</dbReference>
<evidence type="ECO:0000259" key="1">
    <source>
        <dbReference type="Pfam" id="PF03551"/>
    </source>
</evidence>
<dbReference type="Proteomes" id="UP001139534">
    <property type="component" value="Unassembled WGS sequence"/>
</dbReference>
<comment type="caution">
    <text evidence="2">The sequence shown here is derived from an EMBL/GenBank/DDBJ whole genome shotgun (WGS) entry which is preliminary data.</text>
</comment>
<gene>
    <name evidence="2" type="ORF">M0651_04775</name>
</gene>
<dbReference type="InterPro" id="IPR052509">
    <property type="entry name" value="Metal_resp_DNA-bind_regulator"/>
</dbReference>
<proteinExistence type="predicted"/>
<protein>
    <submittedName>
        <fullName evidence="2">PadR family transcriptional regulator</fullName>
    </submittedName>
</protein>